<dbReference type="RefSeq" id="WP_073453052.1">
    <property type="nucleotide sequence ID" value="NZ_BDIO01000006.1"/>
</dbReference>
<dbReference type="Pfam" id="PF25591">
    <property type="entry name" value="LRV_2"/>
    <property type="match status" value="1"/>
</dbReference>
<feature type="transmembrane region" description="Helical" evidence="2">
    <location>
        <begin position="142"/>
        <end position="164"/>
    </location>
</feature>
<gene>
    <name evidence="4" type="ORF">SAMN05216246_107114</name>
</gene>
<keyword evidence="2" id="KW-0472">Membrane</keyword>
<evidence type="ECO:0000313" key="4">
    <source>
        <dbReference type="EMBL" id="SHI94297.1"/>
    </source>
</evidence>
<name>A0ABY1IBH2_9ACTO</name>
<reference evidence="4 5" key="1">
    <citation type="submission" date="2016-11" db="EMBL/GenBank/DDBJ databases">
        <authorList>
            <person name="Varghese N."/>
            <person name="Submissions S."/>
        </authorList>
    </citation>
    <scope>NUCLEOTIDE SEQUENCE [LARGE SCALE GENOMIC DNA]</scope>
    <source>
        <strain evidence="4 5">PA</strain>
    </source>
</reference>
<dbReference type="Proteomes" id="UP000184390">
    <property type="component" value="Unassembled WGS sequence"/>
</dbReference>
<feature type="region of interest" description="Disordered" evidence="1">
    <location>
        <begin position="548"/>
        <end position="568"/>
    </location>
</feature>
<evidence type="ECO:0000256" key="1">
    <source>
        <dbReference type="SAM" id="MobiDB-lite"/>
    </source>
</evidence>
<sequence length="568" mass="59005">MTMDASIPALPRRDDPDAAAAADPTTPSVELARIASARPDLQAAIAVNPAATPGVLDFIMRFGGAEAKSAVAQRGKASGASAFPGYVGYPSAPAVPGGPGIPVGPSSAYGSQPPRGMGATSYGTVAFGAVEAPPRRERRKGLIAVIVVLVLALGAGGAGGAWWWSHRDESAGARGENLGTTDMSSDFSREPEVVWSHQANKFLFSADGTRVIAVSDPGWDGSTFASRRKIPDYSHASWELFSFEGGEPRSIASGEGVDATENVGFWDDDAVVGNIRVNGSTGEQTTLDWLDNESRFIAGAGSTAVVFREKDRLTQNWTAVGVSADGAEQWRLTDHRSMTGWALSAAVVELDDFGVDGDSHSRFVDIATGSVLANGELTSLRAQRISGGIALYSCGRAAGDAKCGVSAYKDGQTAPFDSWEAPYIAASPSVSPDTLKDAGATAAADSGSEDDTYYALDASGSVHSLTGSEGSPQLDGHDLDRPADVNSSAWAEMVGMVGSGSLTMIQWWDIDDSHFAATSVHDASTGELLWSVKDSTLVSVVSPGTILTRTATSDDGDHGQAVELRRAP</sequence>
<dbReference type="InterPro" id="IPR057893">
    <property type="entry name" value="LRV_2"/>
</dbReference>
<keyword evidence="5" id="KW-1185">Reference proteome</keyword>
<comment type="caution">
    <text evidence="4">The sequence shown here is derived from an EMBL/GenBank/DDBJ whole genome shotgun (WGS) entry which is preliminary data.</text>
</comment>
<accession>A0ABY1IBH2</accession>
<organism evidence="4 5">
    <name type="scientific">Actinomyces denticolens</name>
    <dbReference type="NCBI Taxonomy" id="52767"/>
    <lineage>
        <taxon>Bacteria</taxon>
        <taxon>Bacillati</taxon>
        <taxon>Actinomycetota</taxon>
        <taxon>Actinomycetes</taxon>
        <taxon>Actinomycetales</taxon>
        <taxon>Actinomycetaceae</taxon>
        <taxon>Actinomyces</taxon>
    </lineage>
</organism>
<evidence type="ECO:0000256" key="2">
    <source>
        <dbReference type="SAM" id="Phobius"/>
    </source>
</evidence>
<feature type="region of interest" description="Disordered" evidence="1">
    <location>
        <begin position="1"/>
        <end position="27"/>
    </location>
</feature>
<feature type="region of interest" description="Disordered" evidence="1">
    <location>
        <begin position="464"/>
        <end position="483"/>
    </location>
</feature>
<keyword evidence="2" id="KW-0812">Transmembrane</keyword>
<dbReference type="EMBL" id="FQYL01000007">
    <property type="protein sequence ID" value="SHI94297.1"/>
    <property type="molecule type" value="Genomic_DNA"/>
</dbReference>
<feature type="domain" description="Leucine rich repeat variant" evidence="3">
    <location>
        <begin position="16"/>
        <end position="75"/>
    </location>
</feature>
<proteinExistence type="predicted"/>
<evidence type="ECO:0000313" key="5">
    <source>
        <dbReference type="Proteomes" id="UP000184390"/>
    </source>
</evidence>
<protein>
    <recommendedName>
        <fullName evidence="3">Leucine rich repeat variant domain-containing protein</fullName>
    </recommendedName>
</protein>
<evidence type="ECO:0000259" key="3">
    <source>
        <dbReference type="Pfam" id="PF25591"/>
    </source>
</evidence>
<feature type="compositionally biased region" description="Basic and acidic residues" evidence="1">
    <location>
        <begin position="555"/>
        <end position="568"/>
    </location>
</feature>
<keyword evidence="2" id="KW-1133">Transmembrane helix</keyword>